<feature type="chain" id="PRO_5026842896" description="Tol-pal system protein YbgF" evidence="2">
    <location>
        <begin position="24"/>
        <end position="142"/>
    </location>
</feature>
<evidence type="ECO:0008006" key="4">
    <source>
        <dbReference type="Google" id="ProtNLM"/>
    </source>
</evidence>
<feature type="compositionally biased region" description="Low complexity" evidence="1">
    <location>
        <begin position="118"/>
        <end position="142"/>
    </location>
</feature>
<dbReference type="EMBL" id="CADCTU010000875">
    <property type="protein sequence ID" value="CAA9360671.1"/>
    <property type="molecule type" value="Genomic_DNA"/>
</dbReference>
<proteinExistence type="predicted"/>
<feature type="region of interest" description="Disordered" evidence="1">
    <location>
        <begin position="109"/>
        <end position="142"/>
    </location>
</feature>
<feature type="non-terminal residue" evidence="3">
    <location>
        <position position="142"/>
    </location>
</feature>
<name>A0A6J4MIL3_9BACT</name>
<dbReference type="AlphaFoldDB" id="A0A6J4MIL3"/>
<gene>
    <name evidence="3" type="ORF">AVDCRST_MAG11-4102</name>
</gene>
<keyword evidence="2" id="KW-0732">Signal</keyword>
<dbReference type="PROSITE" id="PS51257">
    <property type="entry name" value="PROKAR_LIPOPROTEIN"/>
    <property type="match status" value="1"/>
</dbReference>
<organism evidence="3">
    <name type="scientific">uncultured Gemmatimonadaceae bacterium</name>
    <dbReference type="NCBI Taxonomy" id="246130"/>
    <lineage>
        <taxon>Bacteria</taxon>
        <taxon>Pseudomonadati</taxon>
        <taxon>Gemmatimonadota</taxon>
        <taxon>Gemmatimonadia</taxon>
        <taxon>Gemmatimonadales</taxon>
        <taxon>Gemmatimonadaceae</taxon>
        <taxon>environmental samples</taxon>
    </lineage>
</organism>
<accession>A0A6J4MIL3</accession>
<evidence type="ECO:0000313" key="3">
    <source>
        <dbReference type="EMBL" id="CAA9360671.1"/>
    </source>
</evidence>
<reference evidence="3" key="1">
    <citation type="submission" date="2020-02" db="EMBL/GenBank/DDBJ databases">
        <authorList>
            <person name="Meier V. D."/>
        </authorList>
    </citation>
    <scope>NUCLEOTIDE SEQUENCE</scope>
    <source>
        <strain evidence="3">AVDCRST_MAG11</strain>
    </source>
</reference>
<evidence type="ECO:0000256" key="1">
    <source>
        <dbReference type="SAM" id="MobiDB-lite"/>
    </source>
</evidence>
<evidence type="ECO:0000256" key="2">
    <source>
        <dbReference type="SAM" id="SignalP"/>
    </source>
</evidence>
<protein>
    <recommendedName>
        <fullName evidence="4">Tol-pal system protein YbgF</fullName>
    </recommendedName>
</protein>
<feature type="signal peptide" evidence="2">
    <location>
        <begin position="1"/>
        <end position="23"/>
    </location>
</feature>
<sequence length="142" mass="15328">MTRPLSLRLLPVALLATTAGCFATRQDVVTLQQDLNTVRTETQRSDSLRRVQLDRMITTVRAVTDSLTQVSVRLARFQGEVLGRMTSQDEQLLTIQELTGQSQRRLQELRADLERRGSSTSASGGAFAAPATGAPAAGAATT</sequence>